<feature type="coiled-coil region" evidence="1">
    <location>
        <begin position="252"/>
        <end position="322"/>
    </location>
</feature>
<sequence length="448" mass="50661">MGDPKTIKQTAFWESMLNKYQQRNTRLQQQQCQIQHHLEALECAIPATIARNKDNGGNQANMPKFMSQIGKINITKSTTSSIYIECPCGSCMAKRNSTQVSQQSSADTASSCASCPCDPCKSNQQSNVSADDGCPCNPCVDNKQSSIRSGTSSASCPCNPCMDTPQSESCSCTPCLGNISLFSLQPADLDYIKKLAELSEREKQMKTQIEELLQREQAYVEMLQQADDMWACMEKCYKQHLCDVQQSGDNERFKYEKLSEKLKEENIRLNDELKDVKLELKQCMERLQGPISRELDKERRRSQQLENELEYASQKIATKENSYLKEMNDMQKQLNCTCKNLCELNSANEELRKEMRVLQCKYNELQGELIKQKISEGLTLQKMQEMWTMGKTKNEGEPEKKTAPQKPESEGAPAITIKFSETRTDATLCIECNEVPKTSKSAEVCGCT</sequence>
<accession>A0A8K0C9M9</accession>
<protein>
    <submittedName>
        <fullName evidence="3">Uncharacterized protein</fullName>
    </submittedName>
</protein>
<feature type="region of interest" description="Disordered" evidence="2">
    <location>
        <begin position="391"/>
        <end position="417"/>
    </location>
</feature>
<dbReference type="AlphaFoldDB" id="A0A8K0C9M9"/>
<evidence type="ECO:0000313" key="3">
    <source>
        <dbReference type="EMBL" id="KAF2883490.1"/>
    </source>
</evidence>
<reference evidence="3" key="1">
    <citation type="submission" date="2019-08" db="EMBL/GenBank/DDBJ databases">
        <title>The genome of the North American firefly Photinus pyralis.</title>
        <authorList>
            <consortium name="Photinus pyralis genome working group"/>
            <person name="Fallon T.R."/>
            <person name="Sander Lower S.E."/>
            <person name="Weng J.-K."/>
        </authorList>
    </citation>
    <scope>NUCLEOTIDE SEQUENCE</scope>
    <source>
        <strain evidence="3">TRF0915ILg1</strain>
        <tissue evidence="3">Whole body</tissue>
    </source>
</reference>
<comment type="caution">
    <text evidence="3">The sequence shown here is derived from an EMBL/GenBank/DDBJ whole genome shotgun (WGS) entry which is preliminary data.</text>
</comment>
<dbReference type="EMBL" id="VTPC01090404">
    <property type="protein sequence ID" value="KAF2883490.1"/>
    <property type="molecule type" value="Genomic_DNA"/>
</dbReference>
<keyword evidence="4" id="KW-1185">Reference proteome</keyword>
<keyword evidence="1" id="KW-0175">Coiled coil</keyword>
<evidence type="ECO:0000256" key="1">
    <source>
        <dbReference type="SAM" id="Coils"/>
    </source>
</evidence>
<organism evidence="3 4">
    <name type="scientific">Ignelater luminosus</name>
    <name type="common">Cucubano</name>
    <name type="synonym">Pyrophorus luminosus</name>
    <dbReference type="NCBI Taxonomy" id="2038154"/>
    <lineage>
        <taxon>Eukaryota</taxon>
        <taxon>Metazoa</taxon>
        <taxon>Ecdysozoa</taxon>
        <taxon>Arthropoda</taxon>
        <taxon>Hexapoda</taxon>
        <taxon>Insecta</taxon>
        <taxon>Pterygota</taxon>
        <taxon>Neoptera</taxon>
        <taxon>Endopterygota</taxon>
        <taxon>Coleoptera</taxon>
        <taxon>Polyphaga</taxon>
        <taxon>Elateriformia</taxon>
        <taxon>Elateroidea</taxon>
        <taxon>Elateridae</taxon>
        <taxon>Agrypninae</taxon>
        <taxon>Pyrophorini</taxon>
        <taxon>Ignelater</taxon>
    </lineage>
</organism>
<dbReference type="OrthoDB" id="6424487at2759"/>
<evidence type="ECO:0000313" key="4">
    <source>
        <dbReference type="Proteomes" id="UP000801492"/>
    </source>
</evidence>
<dbReference type="Proteomes" id="UP000801492">
    <property type="component" value="Unassembled WGS sequence"/>
</dbReference>
<name>A0A8K0C9M9_IGNLU</name>
<proteinExistence type="predicted"/>
<feature type="compositionally biased region" description="Basic and acidic residues" evidence="2">
    <location>
        <begin position="392"/>
        <end position="402"/>
    </location>
</feature>
<gene>
    <name evidence="3" type="ORF">ILUMI_22663</name>
</gene>
<evidence type="ECO:0000256" key="2">
    <source>
        <dbReference type="SAM" id="MobiDB-lite"/>
    </source>
</evidence>